<sequence>MVTSPLHLGSPEYLERMSSPDYSAGDDSSPDSPIRSQPVLYPSAVTTPRSDQQRFQTDTNMNAHNFAHERMMIDNIHSKEATPMRQRKPDHNMQRDFPENESPPVPTRRHRKPTEDTNDNNNSPATSSTAKPTPKKTNKRGRPSTSRSLTKPTTKNDPKAKEALIQDIESYWGKNFIKAYIPKCHRPLAKHSTSGKRLVPRRYETEPKNWLPATLKGMLMIARHTDDKKWLRKAIGDVVRYRIKHTGNRKPQLVTTDFDVIDDMLVKGWSVEYAFAIRYKHLLVGRKEELRGDGDEDGEEEEEDIEHILLVSSSSENDEDEDEDEDEENGDREKEDNGDDDNDGLGHHSSTNARSRFSPSTPLEPRKKNLKHPSASTPLHQTGILPPHRPFQPNDHAYPYGATMDHWGRPTLGYTGYPGYHSEQYAAGSAARLRENAYGAQTHSRYGMFPAPPAPQGRSARGMLHGRVGEERGGNGEDGAQDQSGGEAREESMEEGFESSGIVGRGDGDDMRDDDDADVEDEDDDDLDAELAAAEAELKVARLRAAKKARMAMKKDAGRSSA</sequence>
<reference evidence="2 3" key="2">
    <citation type="journal article" date="2013" name="PLoS Genet.">
        <title>Comparative genome structure, secondary metabolite, and effector coding capacity across Cochliobolus pathogens.</title>
        <authorList>
            <person name="Condon B.J."/>
            <person name="Leng Y."/>
            <person name="Wu D."/>
            <person name="Bushley K.E."/>
            <person name="Ohm R.A."/>
            <person name="Otillar R."/>
            <person name="Martin J."/>
            <person name="Schackwitz W."/>
            <person name="Grimwood J."/>
            <person name="MohdZainudin N."/>
            <person name="Xue C."/>
            <person name="Wang R."/>
            <person name="Manning V.A."/>
            <person name="Dhillon B."/>
            <person name="Tu Z.J."/>
            <person name="Steffenson B.J."/>
            <person name="Salamov A."/>
            <person name="Sun H."/>
            <person name="Lowry S."/>
            <person name="LaButti K."/>
            <person name="Han J."/>
            <person name="Copeland A."/>
            <person name="Lindquist E."/>
            <person name="Barry K."/>
            <person name="Schmutz J."/>
            <person name="Baker S.E."/>
            <person name="Ciuffetti L.M."/>
            <person name="Grigoriev I.V."/>
            <person name="Zhong S."/>
            <person name="Turgeon B.G."/>
        </authorList>
    </citation>
    <scope>NUCLEOTIDE SEQUENCE [LARGE SCALE GENOMIC DNA]</scope>
    <source>
        <strain evidence="3">28A</strain>
    </source>
</reference>
<dbReference type="Proteomes" id="UP000016935">
    <property type="component" value="Unassembled WGS sequence"/>
</dbReference>
<feature type="region of interest" description="Disordered" evidence="1">
    <location>
        <begin position="79"/>
        <end position="161"/>
    </location>
</feature>
<reference evidence="2 3" key="1">
    <citation type="journal article" date="2012" name="PLoS Pathog.">
        <title>Diverse lifestyles and strategies of plant pathogenesis encoded in the genomes of eighteen Dothideomycetes fungi.</title>
        <authorList>
            <person name="Ohm R.A."/>
            <person name="Feau N."/>
            <person name="Henrissat B."/>
            <person name="Schoch C.L."/>
            <person name="Horwitz B.A."/>
            <person name="Barry K.W."/>
            <person name="Condon B.J."/>
            <person name="Copeland A.C."/>
            <person name="Dhillon B."/>
            <person name="Glaser F."/>
            <person name="Hesse C.N."/>
            <person name="Kosti I."/>
            <person name="LaButti K."/>
            <person name="Lindquist E.A."/>
            <person name="Lucas S."/>
            <person name="Salamov A.A."/>
            <person name="Bradshaw R.E."/>
            <person name="Ciuffetti L."/>
            <person name="Hamelin R.C."/>
            <person name="Kema G.H.J."/>
            <person name="Lawrence C."/>
            <person name="Scott J.A."/>
            <person name="Spatafora J.W."/>
            <person name="Turgeon B.G."/>
            <person name="de Wit P.J.G.M."/>
            <person name="Zhong S."/>
            <person name="Goodwin S.B."/>
            <person name="Grigoriev I.V."/>
        </authorList>
    </citation>
    <scope>NUCLEOTIDE SEQUENCE [LARGE SCALE GENOMIC DNA]</scope>
    <source>
        <strain evidence="3">28A</strain>
    </source>
</reference>
<feature type="compositionally biased region" description="Basic residues" evidence="1">
    <location>
        <begin position="133"/>
        <end position="142"/>
    </location>
</feature>
<feature type="compositionally biased region" description="Polar residues" evidence="1">
    <location>
        <begin position="143"/>
        <end position="153"/>
    </location>
</feature>
<proteinExistence type="predicted"/>
<feature type="compositionally biased region" description="Acidic residues" evidence="1">
    <location>
        <begin position="510"/>
        <end position="529"/>
    </location>
</feature>
<evidence type="ECO:0000313" key="3">
    <source>
        <dbReference type="Proteomes" id="UP000016935"/>
    </source>
</evidence>
<feature type="compositionally biased region" description="Low complexity" evidence="1">
    <location>
        <begin position="122"/>
        <end position="132"/>
    </location>
</feature>
<gene>
    <name evidence="2" type="ORF">SETTUDRAFT_38782</name>
</gene>
<feature type="region of interest" description="Disordered" evidence="1">
    <location>
        <begin position="444"/>
        <end position="531"/>
    </location>
</feature>
<keyword evidence="3" id="KW-1185">Reference proteome</keyword>
<dbReference type="GeneID" id="19404394"/>
<dbReference type="EMBL" id="KB908548">
    <property type="protein sequence ID" value="EOA88101.1"/>
    <property type="molecule type" value="Genomic_DNA"/>
</dbReference>
<feature type="region of interest" description="Disordered" evidence="1">
    <location>
        <begin position="309"/>
        <end position="397"/>
    </location>
</feature>
<name>R0IU12_EXST2</name>
<evidence type="ECO:0000313" key="2">
    <source>
        <dbReference type="EMBL" id="EOA88101.1"/>
    </source>
</evidence>
<evidence type="ECO:0000256" key="1">
    <source>
        <dbReference type="SAM" id="MobiDB-lite"/>
    </source>
</evidence>
<dbReference type="OrthoDB" id="3800150at2759"/>
<feature type="compositionally biased region" description="Polar residues" evidence="1">
    <location>
        <begin position="348"/>
        <end position="361"/>
    </location>
</feature>
<dbReference type="RefSeq" id="XP_008024085.1">
    <property type="nucleotide sequence ID" value="XM_008025894.1"/>
</dbReference>
<feature type="region of interest" description="Disordered" evidence="1">
    <location>
        <begin position="1"/>
        <end position="61"/>
    </location>
</feature>
<feature type="compositionally biased region" description="Polar residues" evidence="1">
    <location>
        <begin position="44"/>
        <end position="61"/>
    </location>
</feature>
<dbReference type="eggNOG" id="ENOG502RPYI">
    <property type="taxonomic scope" value="Eukaryota"/>
</dbReference>
<dbReference type="HOGENOM" id="CLU_484984_0_0_1"/>
<protein>
    <submittedName>
        <fullName evidence="2">Uncharacterized protein</fullName>
    </submittedName>
</protein>
<organism evidence="2 3">
    <name type="scientific">Exserohilum turcicum (strain 28A)</name>
    <name type="common">Northern leaf blight fungus</name>
    <name type="synonym">Setosphaeria turcica</name>
    <dbReference type="NCBI Taxonomy" id="671987"/>
    <lineage>
        <taxon>Eukaryota</taxon>
        <taxon>Fungi</taxon>
        <taxon>Dikarya</taxon>
        <taxon>Ascomycota</taxon>
        <taxon>Pezizomycotina</taxon>
        <taxon>Dothideomycetes</taxon>
        <taxon>Pleosporomycetidae</taxon>
        <taxon>Pleosporales</taxon>
        <taxon>Pleosporineae</taxon>
        <taxon>Pleosporaceae</taxon>
        <taxon>Exserohilum</taxon>
    </lineage>
</organism>
<feature type="compositionally biased region" description="Acidic residues" evidence="1">
    <location>
        <begin position="316"/>
        <end position="343"/>
    </location>
</feature>
<accession>R0IU12</accession>
<dbReference type="AlphaFoldDB" id="R0IU12"/>
<feature type="compositionally biased region" description="Basic and acidic residues" evidence="1">
    <location>
        <begin position="79"/>
        <end position="98"/>
    </location>
</feature>